<evidence type="ECO:0000313" key="5">
    <source>
        <dbReference type="Proteomes" id="UP000075430"/>
    </source>
</evidence>
<accession>A0A150F5L4</accession>
<organism evidence="4 5">
    <name type="scientific">Bacillus nakamurai</name>
    <dbReference type="NCBI Taxonomy" id="1793963"/>
    <lineage>
        <taxon>Bacteria</taxon>
        <taxon>Bacillati</taxon>
        <taxon>Bacillota</taxon>
        <taxon>Bacilli</taxon>
        <taxon>Bacillales</taxon>
        <taxon>Bacillaceae</taxon>
        <taxon>Bacillus</taxon>
    </lineage>
</organism>
<dbReference type="InterPro" id="IPR000836">
    <property type="entry name" value="PRTase_dom"/>
</dbReference>
<dbReference type="OrthoDB" id="9779910at2"/>
<dbReference type="Pfam" id="PF18912">
    <property type="entry name" value="DZR_2"/>
    <property type="match status" value="1"/>
</dbReference>
<feature type="domain" description="Double zinc ribbon" evidence="3">
    <location>
        <begin position="2"/>
        <end position="61"/>
    </location>
</feature>
<dbReference type="SUPFAM" id="SSF53271">
    <property type="entry name" value="PRTase-like"/>
    <property type="match status" value="1"/>
</dbReference>
<dbReference type="PANTHER" id="PTHR47505:SF1">
    <property type="entry name" value="DNA UTILIZATION PROTEIN YHGH"/>
    <property type="match status" value="1"/>
</dbReference>
<dbReference type="Gene3D" id="3.40.50.2020">
    <property type="match status" value="1"/>
</dbReference>
<sequence>MNCLLCDSPISGSLTWRSLFSLAPDHDVCSTCSNQFEKIAGPVCNMCGRPQQTSRKCADCLAREAKTEPRLLLRQNRSVYLYNEAMKDSLARFKFRGDAKIIKAYQRDFAAGFKAVYPTNTHILVPIPLSAERQAERGFNQSELLASLLGRPVTSPLIRLNNEKQSKKSKAERLSAEKKFSCRVNSAEGMNVILIDDIYTTGATLHQAAEVLLTKGKALSVSSFTLIRS</sequence>
<evidence type="ECO:0000259" key="3">
    <source>
        <dbReference type="Pfam" id="PF18912"/>
    </source>
</evidence>
<dbReference type="PANTHER" id="PTHR47505">
    <property type="entry name" value="DNA UTILIZATION PROTEIN YHGH"/>
    <property type="match status" value="1"/>
</dbReference>
<dbReference type="RefSeq" id="WP_061522720.1">
    <property type="nucleotide sequence ID" value="NZ_JARLZY010000023.1"/>
</dbReference>
<protein>
    <submittedName>
        <fullName evidence="4">Competence protein ComF</fullName>
    </submittedName>
</protein>
<gene>
    <name evidence="4" type="ORF">AXI58_02030</name>
</gene>
<dbReference type="EMBL" id="LSBA01000023">
    <property type="protein sequence ID" value="KXZ17259.1"/>
    <property type="molecule type" value="Genomic_DNA"/>
</dbReference>
<name>A0A150F5L4_9BACI</name>
<dbReference type="AlphaFoldDB" id="A0A150F5L4"/>
<dbReference type="Proteomes" id="UP000075430">
    <property type="component" value="Unassembled WGS sequence"/>
</dbReference>
<reference evidence="5" key="1">
    <citation type="submission" date="2016-02" db="EMBL/GenBank/DDBJ databases">
        <authorList>
            <person name="Dunlap C."/>
        </authorList>
    </citation>
    <scope>NUCLEOTIDE SEQUENCE [LARGE SCALE GENOMIC DNA]</scope>
    <source>
        <strain evidence="5">NRRL B-41092</strain>
    </source>
</reference>
<keyword evidence="5" id="KW-1185">Reference proteome</keyword>
<proteinExistence type="inferred from homology"/>
<comment type="caution">
    <text evidence="4">The sequence shown here is derived from an EMBL/GenBank/DDBJ whole genome shotgun (WGS) entry which is preliminary data.</text>
</comment>
<dbReference type="Pfam" id="PF00156">
    <property type="entry name" value="Pribosyltran"/>
    <property type="match status" value="1"/>
</dbReference>
<dbReference type="CDD" id="cd06223">
    <property type="entry name" value="PRTases_typeI"/>
    <property type="match status" value="1"/>
</dbReference>
<comment type="similarity">
    <text evidence="1">Belongs to the ComF/GntX family.</text>
</comment>
<evidence type="ECO:0000256" key="1">
    <source>
        <dbReference type="ARBA" id="ARBA00008007"/>
    </source>
</evidence>
<evidence type="ECO:0000313" key="4">
    <source>
        <dbReference type="EMBL" id="KXZ17259.1"/>
    </source>
</evidence>
<dbReference type="InterPro" id="IPR051910">
    <property type="entry name" value="ComF/GntX_DNA_util-trans"/>
</dbReference>
<evidence type="ECO:0000259" key="2">
    <source>
        <dbReference type="Pfam" id="PF00156"/>
    </source>
</evidence>
<dbReference type="InterPro" id="IPR029057">
    <property type="entry name" value="PRTase-like"/>
</dbReference>
<dbReference type="InterPro" id="IPR044005">
    <property type="entry name" value="DZR_2"/>
</dbReference>
<feature type="domain" description="Phosphoribosyltransferase" evidence="2">
    <location>
        <begin position="171"/>
        <end position="227"/>
    </location>
</feature>
<dbReference type="STRING" id="1793963.AXI58_02030"/>